<dbReference type="OrthoDB" id="689350at2759"/>
<dbReference type="Proteomes" id="UP000027138">
    <property type="component" value="Unassembled WGS sequence"/>
</dbReference>
<feature type="domain" description="HMA" evidence="7">
    <location>
        <begin position="12"/>
        <end position="75"/>
    </location>
</feature>
<dbReference type="FunFam" id="3.30.70.100:FF:000008">
    <property type="entry name" value="Copper transport protein ATOX1"/>
    <property type="match status" value="1"/>
</dbReference>
<evidence type="ECO:0000313" key="9">
    <source>
        <dbReference type="Proteomes" id="UP000027138"/>
    </source>
</evidence>
<evidence type="ECO:0000256" key="2">
    <source>
        <dbReference type="ARBA" id="ARBA00022723"/>
    </source>
</evidence>
<keyword evidence="9" id="KW-1185">Reference proteome</keyword>
<feature type="compositionally biased region" description="Low complexity" evidence="6">
    <location>
        <begin position="79"/>
        <end position="90"/>
    </location>
</feature>
<evidence type="ECO:0000256" key="5">
    <source>
        <dbReference type="ARBA" id="ARBA00024045"/>
    </source>
</evidence>
<feature type="compositionally biased region" description="Acidic residues" evidence="6">
    <location>
        <begin position="127"/>
        <end position="147"/>
    </location>
</feature>
<keyword evidence="1" id="KW-0488">Methylation</keyword>
<dbReference type="PROSITE" id="PS50846">
    <property type="entry name" value="HMA_2"/>
    <property type="match status" value="1"/>
</dbReference>
<feature type="region of interest" description="Disordered" evidence="6">
    <location>
        <begin position="117"/>
        <end position="147"/>
    </location>
</feature>
<accession>A0A067KP85</accession>
<evidence type="ECO:0000256" key="3">
    <source>
        <dbReference type="ARBA" id="ARBA00023288"/>
    </source>
</evidence>
<proteinExistence type="inferred from homology"/>
<evidence type="ECO:0000256" key="1">
    <source>
        <dbReference type="ARBA" id="ARBA00022481"/>
    </source>
</evidence>
<dbReference type="CDD" id="cd00371">
    <property type="entry name" value="HMA"/>
    <property type="match status" value="1"/>
</dbReference>
<dbReference type="Gene3D" id="3.30.70.100">
    <property type="match status" value="1"/>
</dbReference>
<keyword evidence="2" id="KW-0479">Metal-binding</keyword>
<name>A0A067KP85_JATCU</name>
<dbReference type="InterPro" id="IPR006121">
    <property type="entry name" value="HMA_dom"/>
</dbReference>
<dbReference type="PANTHER" id="PTHR45868:SF19">
    <property type="entry name" value="HEAVY METAL-ASSOCIATED ISOPRENYLATED PLANT PROTEIN 37"/>
    <property type="match status" value="1"/>
</dbReference>
<evidence type="ECO:0000259" key="7">
    <source>
        <dbReference type="PROSITE" id="PS50846"/>
    </source>
</evidence>
<dbReference type="AlphaFoldDB" id="A0A067KP85"/>
<dbReference type="SUPFAM" id="SSF55008">
    <property type="entry name" value="HMA, heavy metal-associated domain"/>
    <property type="match status" value="1"/>
</dbReference>
<keyword evidence="4" id="KW-0636">Prenylation</keyword>
<evidence type="ECO:0000256" key="4">
    <source>
        <dbReference type="ARBA" id="ARBA00023289"/>
    </source>
</evidence>
<feature type="region of interest" description="Disordered" evidence="6">
    <location>
        <begin position="78"/>
        <end position="105"/>
    </location>
</feature>
<reference evidence="8 9" key="1">
    <citation type="journal article" date="2014" name="PLoS ONE">
        <title>Global Analysis of Gene Expression Profiles in Physic Nut (Jatropha curcas L.) Seedlings Exposed to Salt Stress.</title>
        <authorList>
            <person name="Zhang L."/>
            <person name="Zhang C."/>
            <person name="Wu P."/>
            <person name="Chen Y."/>
            <person name="Li M."/>
            <person name="Jiang H."/>
            <person name="Wu G."/>
        </authorList>
    </citation>
    <scope>NUCLEOTIDE SEQUENCE [LARGE SCALE GENOMIC DNA]</scope>
    <source>
        <strain evidence="9">cv. GZQX0401</strain>
        <tissue evidence="8">Young leaves</tissue>
    </source>
</reference>
<sequence length="419" mass="45613">MTKEEDFKLLKIQTCVLKVNIHCDGCKQKVKKLLQRIEGVYQVNIDAEQQKVTISGSVDSATLIKKLVRAGKHAEVWSQKSNQNQNQKNNCIKDDKNNNNNNKDQKQGIIKGLEAFKNKQKSPAFSSEDDDFFDDDDEEEDEDFDEDELRFLRPSQLGFLKPQIDANNAKKNIAALAAAVPNNGNNKMNNNIGNGNAQKKGNPSQNVGMKFNEHHHPSGIDQKAMAALKMNNAQLGGGNINSGDGRRGNDIATMMNLAGFPGHNGSIANSASVAGFGGNNPNGLGFQQVQSTAGYHNQGSAAAAAAATATAGFPSGGFAAGQYPPSMLMNTNGYNNHPAAAASIMMNMQNRQQVMQHQQPQMMYHRSPLIPPSTGYYYNYCPAPYPYTEQLEPNYNGDNSAPAIHMFSDENNTSSCSIM</sequence>
<dbReference type="KEGG" id="jcu:105634042"/>
<keyword evidence="3" id="KW-0449">Lipoprotein</keyword>
<gene>
    <name evidence="8" type="ORF">JCGZ_04679</name>
</gene>
<organism evidence="8 9">
    <name type="scientific">Jatropha curcas</name>
    <name type="common">Barbados nut</name>
    <dbReference type="NCBI Taxonomy" id="180498"/>
    <lineage>
        <taxon>Eukaryota</taxon>
        <taxon>Viridiplantae</taxon>
        <taxon>Streptophyta</taxon>
        <taxon>Embryophyta</taxon>
        <taxon>Tracheophyta</taxon>
        <taxon>Spermatophyta</taxon>
        <taxon>Magnoliopsida</taxon>
        <taxon>eudicotyledons</taxon>
        <taxon>Gunneridae</taxon>
        <taxon>Pentapetalae</taxon>
        <taxon>rosids</taxon>
        <taxon>fabids</taxon>
        <taxon>Malpighiales</taxon>
        <taxon>Euphorbiaceae</taxon>
        <taxon>Crotonoideae</taxon>
        <taxon>Jatropheae</taxon>
        <taxon>Jatropha</taxon>
    </lineage>
</organism>
<protein>
    <recommendedName>
        <fullName evidence="7">HMA domain-containing protein</fullName>
    </recommendedName>
</protein>
<dbReference type="STRING" id="180498.A0A067KP85"/>
<dbReference type="PANTHER" id="PTHR45868">
    <property type="entry name" value="HEAVY METAL-ASSOCIATED ISOPRENYLATED PLANT PROTEIN 33-RELATED"/>
    <property type="match status" value="1"/>
</dbReference>
<dbReference type="InterPro" id="IPR036163">
    <property type="entry name" value="HMA_dom_sf"/>
</dbReference>
<dbReference type="Pfam" id="PF00403">
    <property type="entry name" value="HMA"/>
    <property type="match status" value="1"/>
</dbReference>
<dbReference type="GO" id="GO:0046872">
    <property type="term" value="F:metal ion binding"/>
    <property type="evidence" value="ECO:0007669"/>
    <property type="project" value="UniProtKB-KW"/>
</dbReference>
<evidence type="ECO:0000256" key="6">
    <source>
        <dbReference type="SAM" id="MobiDB-lite"/>
    </source>
</evidence>
<evidence type="ECO:0000313" key="8">
    <source>
        <dbReference type="EMBL" id="KDP38036.1"/>
    </source>
</evidence>
<comment type="similarity">
    <text evidence="5">Belongs to the HIPP family.</text>
</comment>
<dbReference type="EMBL" id="KK914370">
    <property type="protein sequence ID" value="KDP38036.1"/>
    <property type="molecule type" value="Genomic_DNA"/>
</dbReference>